<sequence length="288" mass="30825">MSKSFGLQLLQQKPLAEPTASFAGKTIIVTGANSGLGLEAATKFVALGATRVILGVRDLEKGNAARRSIEEHTGRRDAAEVWHLDMDSYPSIRAFAKQAEALEQLDVAVLNAGVYMVDYQTSPHGWEETLQVNAVSTTLLALLLLPKLRVSRNGAGVPVLEVVTSRRAEAVTIPPEQRQGNILASLNNPDTFQSSLQYRASKFLALCSVKMIASSVQPTEVIVLAVCPGAAASSLSRGWTGALASIVKSLLNAFFLRTPEQGARSLVSGVTIGADAHGNFWYDDQLHE</sequence>
<dbReference type="Gene3D" id="3.40.50.720">
    <property type="entry name" value="NAD(P)-binding Rossmann-like Domain"/>
    <property type="match status" value="1"/>
</dbReference>
<evidence type="ECO:0000313" key="2">
    <source>
        <dbReference type="EMBL" id="EON95672.1"/>
    </source>
</evidence>
<keyword evidence="1" id="KW-0560">Oxidoreductase</keyword>
<dbReference type="InterPro" id="IPR036291">
    <property type="entry name" value="NAD(P)-bd_dom_sf"/>
</dbReference>
<dbReference type="EMBL" id="KB933378">
    <property type="protein sequence ID" value="EON95672.1"/>
    <property type="molecule type" value="Genomic_DNA"/>
</dbReference>
<dbReference type="PANTHER" id="PTHR43157">
    <property type="entry name" value="PHOSPHATIDYLINOSITOL-GLYCAN BIOSYNTHESIS CLASS F PROTEIN-RELATED"/>
    <property type="match status" value="1"/>
</dbReference>
<dbReference type="RefSeq" id="XP_007919492.1">
    <property type="nucleotide sequence ID" value="XM_007921301.1"/>
</dbReference>
<reference evidence="3" key="1">
    <citation type="journal article" date="2013" name="Genome Announc.">
        <title>Draft genome sequence of the ascomycete Phaeoacremonium aleophilum strain UCR-PA7, a causal agent of the esca disease complex in grapevines.</title>
        <authorList>
            <person name="Blanco-Ulate B."/>
            <person name="Rolshausen P."/>
            <person name="Cantu D."/>
        </authorList>
    </citation>
    <scope>NUCLEOTIDE SEQUENCE [LARGE SCALE GENOMIC DNA]</scope>
    <source>
        <strain evidence="3">UCR-PA7</strain>
    </source>
</reference>
<dbReference type="eggNOG" id="KOG1208">
    <property type="taxonomic scope" value="Eukaryota"/>
</dbReference>
<accession>R8B8R9</accession>
<dbReference type="GeneID" id="19329677"/>
<dbReference type="PANTHER" id="PTHR43157:SF22">
    <property type="entry name" value="SHORT-CHAIN DEHYDROGENASE_REDUCTASE PHMF"/>
    <property type="match status" value="1"/>
</dbReference>
<name>R8B8R9_PHAM7</name>
<dbReference type="Proteomes" id="UP000014074">
    <property type="component" value="Unassembled WGS sequence"/>
</dbReference>
<dbReference type="InterPro" id="IPR002347">
    <property type="entry name" value="SDR_fam"/>
</dbReference>
<dbReference type="AlphaFoldDB" id="R8B8R9"/>
<dbReference type="Pfam" id="PF00106">
    <property type="entry name" value="adh_short"/>
    <property type="match status" value="1"/>
</dbReference>
<dbReference type="GO" id="GO:0016491">
    <property type="term" value="F:oxidoreductase activity"/>
    <property type="evidence" value="ECO:0007669"/>
    <property type="project" value="UniProtKB-KW"/>
</dbReference>
<protein>
    <submittedName>
        <fullName evidence="2">Putative short-chain dehydrogenase reductase family protein</fullName>
    </submittedName>
</protein>
<evidence type="ECO:0000313" key="3">
    <source>
        <dbReference type="Proteomes" id="UP000014074"/>
    </source>
</evidence>
<dbReference type="SUPFAM" id="SSF51735">
    <property type="entry name" value="NAD(P)-binding Rossmann-fold domains"/>
    <property type="match status" value="1"/>
</dbReference>
<dbReference type="OrthoDB" id="542013at2759"/>
<keyword evidence="3" id="KW-1185">Reference proteome</keyword>
<dbReference type="PRINTS" id="PR00081">
    <property type="entry name" value="GDHRDH"/>
</dbReference>
<evidence type="ECO:0000256" key="1">
    <source>
        <dbReference type="ARBA" id="ARBA00023002"/>
    </source>
</evidence>
<organism evidence="2 3">
    <name type="scientific">Phaeoacremonium minimum (strain UCR-PA7)</name>
    <name type="common">Esca disease fungus</name>
    <name type="synonym">Togninia minima</name>
    <dbReference type="NCBI Taxonomy" id="1286976"/>
    <lineage>
        <taxon>Eukaryota</taxon>
        <taxon>Fungi</taxon>
        <taxon>Dikarya</taxon>
        <taxon>Ascomycota</taxon>
        <taxon>Pezizomycotina</taxon>
        <taxon>Sordariomycetes</taxon>
        <taxon>Sordariomycetidae</taxon>
        <taxon>Togniniales</taxon>
        <taxon>Togniniaceae</taxon>
        <taxon>Phaeoacremonium</taxon>
    </lineage>
</organism>
<gene>
    <name evidence="2" type="ORF">UCRPA7_8791</name>
</gene>
<proteinExistence type="predicted"/>
<dbReference type="HOGENOM" id="CLU_010194_44_4_1"/>
<dbReference type="KEGG" id="tmn:UCRPA7_8791"/>